<dbReference type="GO" id="GO:0005886">
    <property type="term" value="C:plasma membrane"/>
    <property type="evidence" value="ECO:0007669"/>
    <property type="project" value="UniProtKB-SubCell"/>
</dbReference>
<dbReference type="RefSeq" id="WP_148810402.1">
    <property type="nucleotide sequence ID" value="NZ_CP042243.1"/>
</dbReference>
<feature type="transmembrane region" description="Helical" evidence="7">
    <location>
        <begin position="261"/>
        <end position="281"/>
    </location>
</feature>
<keyword evidence="9" id="KW-1185">Reference proteome</keyword>
<dbReference type="PANTHER" id="PTHR42865">
    <property type="entry name" value="PROTON/GLUTAMATE-ASPARTATE SYMPORTER"/>
    <property type="match status" value="1"/>
</dbReference>
<evidence type="ECO:0000256" key="3">
    <source>
        <dbReference type="ARBA" id="ARBA00022475"/>
    </source>
</evidence>
<dbReference type="GO" id="GO:0015293">
    <property type="term" value="F:symporter activity"/>
    <property type="evidence" value="ECO:0007669"/>
    <property type="project" value="UniProtKB-KW"/>
</dbReference>
<evidence type="ECO:0000313" key="9">
    <source>
        <dbReference type="Proteomes" id="UP000324646"/>
    </source>
</evidence>
<evidence type="ECO:0000313" key="8">
    <source>
        <dbReference type="EMBL" id="QEK13230.1"/>
    </source>
</evidence>
<feature type="transmembrane region" description="Helical" evidence="7">
    <location>
        <begin position="191"/>
        <end position="210"/>
    </location>
</feature>
<evidence type="ECO:0000256" key="6">
    <source>
        <dbReference type="ARBA" id="ARBA00023136"/>
    </source>
</evidence>
<reference evidence="8 9" key="1">
    <citation type="submission" date="2019-07" db="EMBL/GenBank/DDBJ databases">
        <title>Complete genome of Crassaminicella thermophila SY095.</title>
        <authorList>
            <person name="Li X."/>
        </authorList>
    </citation>
    <scope>NUCLEOTIDE SEQUENCE [LARGE SCALE GENOMIC DNA]</scope>
    <source>
        <strain evidence="8 9">SY095</strain>
    </source>
</reference>
<feature type="transmembrane region" description="Helical" evidence="7">
    <location>
        <begin position="301"/>
        <end position="322"/>
    </location>
</feature>
<dbReference type="KEGG" id="crs:FQB35_13640"/>
<evidence type="ECO:0000256" key="4">
    <source>
        <dbReference type="ARBA" id="ARBA00022692"/>
    </source>
</evidence>
<dbReference type="PANTHER" id="PTHR42865:SF7">
    <property type="entry name" value="PROTON_GLUTAMATE-ASPARTATE SYMPORTER"/>
    <property type="match status" value="1"/>
</dbReference>
<evidence type="ECO:0000256" key="2">
    <source>
        <dbReference type="ARBA" id="ARBA00022448"/>
    </source>
</evidence>
<name>A0A5C0SGB4_CRATE</name>
<evidence type="ECO:0000256" key="7">
    <source>
        <dbReference type="SAM" id="Phobius"/>
    </source>
</evidence>
<dbReference type="GO" id="GO:0006835">
    <property type="term" value="P:dicarboxylic acid transport"/>
    <property type="evidence" value="ECO:0007669"/>
    <property type="project" value="TreeGrafter"/>
</dbReference>
<dbReference type="SUPFAM" id="SSF118215">
    <property type="entry name" value="Proton glutamate symport protein"/>
    <property type="match status" value="1"/>
</dbReference>
<sequence length="427" mass="45791">MKKFKLQLFHKIFLGLIFGAVIGFIFSSIGGEDNAFVVKMIPVFSLLGDLFLRIIKMVVVPLVFFSIISGVANLKDLKKLKSIGIKTIILFFGTAFCAVTIGLVLAHIINPGAGITLGEAASEVQVKELPGVAETILNFFPSNPVESMAKGEMLHIISFSIFIGAALLMMGERGEPVIDLIDRASEVMFKITDIVVQFTPYGVFGLMAKATTKFGLAIFGPISKFILTDYLASFIHIAVVYSLVLAVFGKVNPIKFFKKAFQTWLVAFSTCSSMATLPVTMRIADEELGIPKENASFVLPLGATANMNGTSIYFGIIVLFAAQIYGIDLSFKMQALLVLQATLLSVGCAAVPQVGLLISIALLTSMGLPLDGIALVAGIYRIVDQAHTSTNALGDLVVATTVAGMEGDLDRRKFNNDAIVAKQNKAA</sequence>
<dbReference type="InterPro" id="IPR036458">
    <property type="entry name" value="Na:dicarbo_symporter_sf"/>
</dbReference>
<dbReference type="PRINTS" id="PR00173">
    <property type="entry name" value="EDTRNSPORT"/>
</dbReference>
<feature type="transmembrane region" description="Helical" evidence="7">
    <location>
        <begin position="153"/>
        <end position="170"/>
    </location>
</feature>
<keyword evidence="2" id="KW-0813">Transport</keyword>
<proteinExistence type="predicted"/>
<dbReference type="AlphaFoldDB" id="A0A5C0SGB4"/>
<keyword evidence="5 7" id="KW-1133">Transmembrane helix</keyword>
<protein>
    <submittedName>
        <fullName evidence="8">Dicarboxylate/amino acid:cation symporter</fullName>
    </submittedName>
</protein>
<keyword evidence="6 7" id="KW-0472">Membrane</keyword>
<dbReference type="Proteomes" id="UP000324646">
    <property type="component" value="Chromosome"/>
</dbReference>
<feature type="transmembrane region" description="Helical" evidence="7">
    <location>
        <begin position="12"/>
        <end position="30"/>
    </location>
</feature>
<feature type="transmembrane region" description="Helical" evidence="7">
    <location>
        <begin position="230"/>
        <end position="249"/>
    </location>
</feature>
<keyword evidence="4 7" id="KW-0812">Transmembrane</keyword>
<dbReference type="Pfam" id="PF00375">
    <property type="entry name" value="SDF"/>
    <property type="match status" value="1"/>
</dbReference>
<feature type="transmembrane region" description="Helical" evidence="7">
    <location>
        <begin position="83"/>
        <end position="109"/>
    </location>
</feature>
<feature type="transmembrane region" description="Helical" evidence="7">
    <location>
        <begin position="50"/>
        <end position="71"/>
    </location>
</feature>
<dbReference type="EMBL" id="CP042243">
    <property type="protein sequence ID" value="QEK13230.1"/>
    <property type="molecule type" value="Genomic_DNA"/>
</dbReference>
<keyword evidence="3" id="KW-1003">Cell membrane</keyword>
<comment type="subcellular location">
    <subcellularLocation>
        <location evidence="1">Cell membrane</location>
        <topology evidence="1">Multi-pass membrane protein</topology>
    </subcellularLocation>
</comment>
<dbReference type="Gene3D" id="1.10.3860.10">
    <property type="entry name" value="Sodium:dicarboxylate symporter"/>
    <property type="match status" value="1"/>
</dbReference>
<accession>A0A5C0SGB4</accession>
<gene>
    <name evidence="8" type="ORF">FQB35_13640</name>
</gene>
<dbReference type="InterPro" id="IPR001991">
    <property type="entry name" value="Na-dicarboxylate_symporter"/>
</dbReference>
<feature type="transmembrane region" description="Helical" evidence="7">
    <location>
        <begin position="334"/>
        <end position="352"/>
    </location>
</feature>
<organism evidence="8 9">
    <name type="scientific">Crassaminicella thermophila</name>
    <dbReference type="NCBI Taxonomy" id="2599308"/>
    <lineage>
        <taxon>Bacteria</taxon>
        <taxon>Bacillati</taxon>
        <taxon>Bacillota</taxon>
        <taxon>Clostridia</taxon>
        <taxon>Eubacteriales</taxon>
        <taxon>Clostridiaceae</taxon>
        <taxon>Crassaminicella</taxon>
    </lineage>
</organism>
<evidence type="ECO:0000256" key="5">
    <source>
        <dbReference type="ARBA" id="ARBA00022989"/>
    </source>
</evidence>
<dbReference type="OrthoDB" id="9768885at2"/>
<evidence type="ECO:0000256" key="1">
    <source>
        <dbReference type="ARBA" id="ARBA00004651"/>
    </source>
</evidence>